<evidence type="ECO:0000313" key="2">
    <source>
        <dbReference type="Proteomes" id="UP001057452"/>
    </source>
</evidence>
<accession>A0ACB9W618</accession>
<organism evidence="1 2">
    <name type="scientific">Chaenocephalus aceratus</name>
    <name type="common">Blackfin icefish</name>
    <name type="synonym">Chaenichthys aceratus</name>
    <dbReference type="NCBI Taxonomy" id="36190"/>
    <lineage>
        <taxon>Eukaryota</taxon>
        <taxon>Metazoa</taxon>
        <taxon>Chordata</taxon>
        <taxon>Craniata</taxon>
        <taxon>Vertebrata</taxon>
        <taxon>Euteleostomi</taxon>
        <taxon>Actinopterygii</taxon>
        <taxon>Neopterygii</taxon>
        <taxon>Teleostei</taxon>
        <taxon>Neoteleostei</taxon>
        <taxon>Acanthomorphata</taxon>
        <taxon>Eupercaria</taxon>
        <taxon>Perciformes</taxon>
        <taxon>Notothenioidei</taxon>
        <taxon>Channichthyidae</taxon>
        <taxon>Chaenocephalus</taxon>
    </lineage>
</organism>
<comment type="caution">
    <text evidence="1">The sequence shown here is derived from an EMBL/GenBank/DDBJ whole genome shotgun (WGS) entry which is preliminary data.</text>
</comment>
<feature type="non-terminal residue" evidence="1">
    <location>
        <position position="77"/>
    </location>
</feature>
<keyword evidence="2" id="KW-1185">Reference proteome</keyword>
<gene>
    <name evidence="1" type="ORF">KUCAC02_027704</name>
</gene>
<name>A0ACB9W618_CHAAC</name>
<dbReference type="Proteomes" id="UP001057452">
    <property type="component" value="Chromosome 19"/>
</dbReference>
<sequence>ASCVTSGSSWATVATQPATTVQQRPPAERPSVMNSPGGAPCGSVLSGAPQTAGTSVSGNAPTTTRKPTETKIEKAEL</sequence>
<feature type="non-terminal residue" evidence="1">
    <location>
        <position position="1"/>
    </location>
</feature>
<evidence type="ECO:0000313" key="1">
    <source>
        <dbReference type="EMBL" id="KAI4807932.1"/>
    </source>
</evidence>
<proteinExistence type="predicted"/>
<protein>
    <submittedName>
        <fullName evidence="1">Uncharacterized protein</fullName>
    </submittedName>
</protein>
<reference evidence="1" key="1">
    <citation type="submission" date="2022-05" db="EMBL/GenBank/DDBJ databases">
        <title>Chromosome-level genome of Chaenocephalus aceratus.</title>
        <authorList>
            <person name="Park H."/>
        </authorList>
    </citation>
    <scope>NUCLEOTIDE SEQUENCE</scope>
    <source>
        <strain evidence="1">KU_202001</strain>
    </source>
</reference>
<dbReference type="EMBL" id="CM043803">
    <property type="protein sequence ID" value="KAI4807932.1"/>
    <property type="molecule type" value="Genomic_DNA"/>
</dbReference>